<protein>
    <submittedName>
        <fullName evidence="2">Rhodanese-like domain-containing protein</fullName>
    </submittedName>
</protein>
<accession>A0ABT0KVE8</accession>
<dbReference type="InterPro" id="IPR036873">
    <property type="entry name" value="Rhodanese-like_dom_sf"/>
</dbReference>
<comment type="caution">
    <text evidence="2">The sequence shown here is derived from an EMBL/GenBank/DDBJ whole genome shotgun (WGS) entry which is preliminary data.</text>
</comment>
<dbReference type="EMBL" id="JAKIKU010000016">
    <property type="protein sequence ID" value="MCL1047619.1"/>
    <property type="molecule type" value="Genomic_DNA"/>
</dbReference>
<gene>
    <name evidence="2" type="ORF">L2737_20160</name>
</gene>
<dbReference type="SMART" id="SM00450">
    <property type="entry name" value="RHOD"/>
    <property type="match status" value="1"/>
</dbReference>
<dbReference type="Gene3D" id="3.40.250.10">
    <property type="entry name" value="Rhodanese-like domain"/>
    <property type="match status" value="1"/>
</dbReference>
<dbReference type="PROSITE" id="PS50206">
    <property type="entry name" value="RHODANESE_3"/>
    <property type="match status" value="1"/>
</dbReference>
<dbReference type="CDD" id="cd00158">
    <property type="entry name" value="RHOD"/>
    <property type="match status" value="1"/>
</dbReference>
<name>A0ABT0KVE8_9GAMM</name>
<organism evidence="2 3">
    <name type="scientific">Shewanella electrodiphila</name>
    <dbReference type="NCBI Taxonomy" id="934143"/>
    <lineage>
        <taxon>Bacteria</taxon>
        <taxon>Pseudomonadati</taxon>
        <taxon>Pseudomonadota</taxon>
        <taxon>Gammaproteobacteria</taxon>
        <taxon>Alteromonadales</taxon>
        <taxon>Shewanellaceae</taxon>
        <taxon>Shewanella</taxon>
    </lineage>
</organism>
<dbReference type="PANTHER" id="PTHR45431:SF3">
    <property type="entry name" value="RHODANESE-LIKE DOMAIN-CONTAINING PROTEIN 15, CHLOROPLASTIC"/>
    <property type="match status" value="1"/>
</dbReference>
<dbReference type="Proteomes" id="UP001202134">
    <property type="component" value="Unassembled WGS sequence"/>
</dbReference>
<keyword evidence="3" id="KW-1185">Reference proteome</keyword>
<evidence type="ECO:0000313" key="3">
    <source>
        <dbReference type="Proteomes" id="UP001202134"/>
    </source>
</evidence>
<evidence type="ECO:0000313" key="2">
    <source>
        <dbReference type="EMBL" id="MCL1047619.1"/>
    </source>
</evidence>
<feature type="domain" description="Rhodanese" evidence="1">
    <location>
        <begin position="20"/>
        <end position="105"/>
    </location>
</feature>
<reference evidence="2 3" key="1">
    <citation type="submission" date="2022-01" db="EMBL/GenBank/DDBJ databases">
        <title>Whole genome-based taxonomy of the Shewanellaceae.</title>
        <authorList>
            <person name="Martin-Rodriguez A.J."/>
        </authorList>
    </citation>
    <scope>NUCLEOTIDE SEQUENCE [LARGE SCALE GENOMIC DNA]</scope>
    <source>
        <strain evidence="2 3">DSM 24955</strain>
    </source>
</reference>
<dbReference type="SUPFAM" id="SSF52821">
    <property type="entry name" value="Rhodanese/Cell cycle control phosphatase"/>
    <property type="match status" value="1"/>
</dbReference>
<proteinExistence type="predicted"/>
<evidence type="ECO:0000259" key="1">
    <source>
        <dbReference type="PROSITE" id="PS50206"/>
    </source>
</evidence>
<dbReference type="PANTHER" id="PTHR45431">
    <property type="entry name" value="RHODANESE-LIKE DOMAIN-CONTAINING PROTEIN 15, CHLOROPLASTIC"/>
    <property type="match status" value="1"/>
</dbReference>
<dbReference type="Pfam" id="PF00581">
    <property type="entry name" value="Rhodanese"/>
    <property type="match status" value="1"/>
</dbReference>
<sequence length="106" mass="11489">MFSAISSAEDKVPSVAWDKINAGAILLDVRTEQEFAAGHLEGAINIPFEVVLNKLTEQKLSKDTSIVLYCRSGRRSGIATAELVKAGFTQSYNGGGFEMLRAHETN</sequence>
<dbReference type="InterPro" id="IPR001763">
    <property type="entry name" value="Rhodanese-like_dom"/>
</dbReference>
<dbReference type="InterPro" id="IPR052367">
    <property type="entry name" value="Thiosulfate_ST/Rhodanese-like"/>
</dbReference>